<accession>A0A816L829</accession>
<dbReference type="Proteomes" id="UP000663866">
    <property type="component" value="Unassembled WGS sequence"/>
</dbReference>
<proteinExistence type="predicted"/>
<evidence type="ECO:0000313" key="6">
    <source>
        <dbReference type="Proteomes" id="UP000663866"/>
    </source>
</evidence>
<dbReference type="Pfam" id="PF13517">
    <property type="entry name" value="FG-GAP_3"/>
    <property type="match status" value="1"/>
</dbReference>
<dbReference type="Gene3D" id="2.30.30.100">
    <property type="match status" value="1"/>
</dbReference>
<gene>
    <name evidence="4" type="ORF">OVN521_LOCUS18213</name>
    <name evidence="2" type="ORF">WKI299_LOCUS864</name>
    <name evidence="3" type="ORF">XDN619_LOCUS933</name>
</gene>
<keyword evidence="6" id="KW-1185">Reference proteome</keyword>
<dbReference type="InterPro" id="IPR013517">
    <property type="entry name" value="FG-GAP"/>
</dbReference>
<dbReference type="Proteomes" id="UP000663887">
    <property type="component" value="Unassembled WGS sequence"/>
</dbReference>
<dbReference type="AlphaFoldDB" id="A0A816L829"/>
<keyword evidence="1" id="KW-0732">Signal</keyword>
<evidence type="ECO:0000313" key="5">
    <source>
        <dbReference type="Proteomes" id="UP000663856"/>
    </source>
</evidence>
<dbReference type="EMBL" id="CAJOBG010003269">
    <property type="protein sequence ID" value="CAF4054568.1"/>
    <property type="molecule type" value="Genomic_DNA"/>
</dbReference>
<organism evidence="2 5">
    <name type="scientific">Rotaria magnacalcarata</name>
    <dbReference type="NCBI Taxonomy" id="392030"/>
    <lineage>
        <taxon>Eukaryota</taxon>
        <taxon>Metazoa</taxon>
        <taxon>Spiralia</taxon>
        <taxon>Gnathifera</taxon>
        <taxon>Rotifera</taxon>
        <taxon>Eurotatoria</taxon>
        <taxon>Bdelloidea</taxon>
        <taxon>Philodinida</taxon>
        <taxon>Philodinidae</taxon>
        <taxon>Rotaria</taxon>
    </lineage>
</organism>
<sequence length="203" mass="22072">MLLGFGNDYLKNRVAYSTGAFSMCVAVGDFNNDTCLNVVVANYDNNTVSVLLGYGNGSFRSQVTYSTGDKPLGITVGDFNNNTRPGVMIVNNEERTVSVLLRYDRVMKNEITFAPSVGAHWRSVAVFDFNKDDLVDVVVANDGANSIGVLLGYGNGNFEMQMIFSTCLKSHHYPIGYGVSRSRSVPENGNAMNVLVLRNGNAN</sequence>
<dbReference type="PANTHER" id="PTHR46580">
    <property type="entry name" value="SENSOR KINASE-RELATED"/>
    <property type="match status" value="1"/>
</dbReference>
<dbReference type="Proteomes" id="UP000663856">
    <property type="component" value="Unassembled WGS sequence"/>
</dbReference>
<dbReference type="EMBL" id="CAJNRG010000043">
    <property type="protein sequence ID" value="CAF1951263.1"/>
    <property type="molecule type" value="Genomic_DNA"/>
</dbReference>
<evidence type="ECO:0000256" key="1">
    <source>
        <dbReference type="ARBA" id="ARBA00022729"/>
    </source>
</evidence>
<evidence type="ECO:0000313" key="3">
    <source>
        <dbReference type="EMBL" id="CAF1951263.1"/>
    </source>
</evidence>
<evidence type="ECO:0000313" key="4">
    <source>
        <dbReference type="EMBL" id="CAF4054568.1"/>
    </source>
</evidence>
<protein>
    <submittedName>
        <fullName evidence="2">Uncharacterized protein</fullName>
    </submittedName>
</protein>
<name>A0A816L829_9BILA</name>
<evidence type="ECO:0000313" key="2">
    <source>
        <dbReference type="EMBL" id="CAF1932901.1"/>
    </source>
</evidence>
<reference evidence="2" key="1">
    <citation type="submission" date="2021-02" db="EMBL/GenBank/DDBJ databases">
        <authorList>
            <person name="Nowell W R."/>
        </authorList>
    </citation>
    <scope>NUCLEOTIDE SEQUENCE</scope>
</reference>
<dbReference type="SUPFAM" id="SSF69318">
    <property type="entry name" value="Integrin alpha N-terminal domain"/>
    <property type="match status" value="1"/>
</dbReference>
<comment type="caution">
    <text evidence="2">The sequence shown here is derived from an EMBL/GenBank/DDBJ whole genome shotgun (WGS) entry which is preliminary data.</text>
</comment>
<dbReference type="InterPro" id="IPR028994">
    <property type="entry name" value="Integrin_alpha_N"/>
</dbReference>
<dbReference type="EMBL" id="CAJNRF010000050">
    <property type="protein sequence ID" value="CAF1932901.1"/>
    <property type="molecule type" value="Genomic_DNA"/>
</dbReference>